<dbReference type="PANTHER" id="PTHR13809">
    <property type="entry name" value="GUANINE NUCLEOTIDE-BINDING PROTEIN GAMMA SUBUNIT"/>
    <property type="match status" value="1"/>
</dbReference>
<dbReference type="Gene3D" id="4.10.260.10">
    <property type="entry name" value="Transducin (heterotrimeric G protein), gamma chain"/>
    <property type="match status" value="1"/>
</dbReference>
<evidence type="ECO:0000256" key="5">
    <source>
        <dbReference type="ARBA" id="ARBA00023136"/>
    </source>
</evidence>
<evidence type="ECO:0000313" key="12">
    <source>
        <dbReference type="Proteomes" id="UP000285301"/>
    </source>
</evidence>
<keyword evidence="4" id="KW-0488">Methylation</keyword>
<organism evidence="11 12">
    <name type="scientific">Dinothrombium tinctorium</name>
    <dbReference type="NCBI Taxonomy" id="1965070"/>
    <lineage>
        <taxon>Eukaryota</taxon>
        <taxon>Metazoa</taxon>
        <taxon>Ecdysozoa</taxon>
        <taxon>Arthropoda</taxon>
        <taxon>Chelicerata</taxon>
        <taxon>Arachnida</taxon>
        <taxon>Acari</taxon>
        <taxon>Acariformes</taxon>
        <taxon>Trombidiformes</taxon>
        <taxon>Prostigmata</taxon>
        <taxon>Anystina</taxon>
        <taxon>Parasitengona</taxon>
        <taxon>Trombidioidea</taxon>
        <taxon>Trombidiidae</taxon>
        <taxon>Dinothrombium</taxon>
    </lineage>
</organism>
<gene>
    <name evidence="11" type="ORF">B4U79_11826</name>
</gene>
<dbReference type="InterPro" id="IPR036284">
    <property type="entry name" value="GGL_sf"/>
</dbReference>
<keyword evidence="3 9" id="KW-1003">Cell membrane</keyword>
<keyword evidence="6 9" id="KW-0807">Transducer</keyword>
<dbReference type="PROSITE" id="PS50058">
    <property type="entry name" value="G_PROTEIN_GAMMA"/>
    <property type="match status" value="1"/>
</dbReference>
<keyword evidence="8" id="KW-0636">Prenylation</keyword>
<reference evidence="11 12" key="1">
    <citation type="journal article" date="2018" name="Gigascience">
        <title>Genomes of trombidid mites reveal novel predicted allergens and laterally-transferred genes associated with secondary metabolism.</title>
        <authorList>
            <person name="Dong X."/>
            <person name="Chaisiri K."/>
            <person name="Xia D."/>
            <person name="Armstrong S.D."/>
            <person name="Fang Y."/>
            <person name="Donnelly M.J."/>
            <person name="Kadowaki T."/>
            <person name="McGarry J.W."/>
            <person name="Darby A.C."/>
            <person name="Makepeace B.L."/>
        </authorList>
    </citation>
    <scope>NUCLEOTIDE SEQUENCE [LARGE SCALE GENOMIC DNA]</scope>
    <source>
        <strain evidence="11">UoL-WK</strain>
    </source>
</reference>
<dbReference type="FunFam" id="4.10.260.10:FF:000001">
    <property type="entry name" value="Guanine nucleotide-binding protein subunit gamma"/>
    <property type="match status" value="1"/>
</dbReference>
<keyword evidence="7 9" id="KW-0449">Lipoprotein</keyword>
<comment type="subunit">
    <text evidence="9">G proteins are composed of 3 units; alpha, beta and gamma.</text>
</comment>
<evidence type="ECO:0000256" key="8">
    <source>
        <dbReference type="ARBA" id="ARBA00023289"/>
    </source>
</evidence>
<sequence length="65" mass="7460">MSSIQELRRQVSQLEQQAAMDRINVSKACEDLIEYCVTHQKHDILVTGISMSDNPFRESKTCSIF</sequence>
<dbReference type="CDD" id="cd00068">
    <property type="entry name" value="GGL"/>
    <property type="match status" value="1"/>
</dbReference>
<keyword evidence="5 9" id="KW-0472">Membrane</keyword>
<name>A0A443RLV2_9ACAR</name>
<evidence type="ECO:0000256" key="9">
    <source>
        <dbReference type="RuleBase" id="RU004973"/>
    </source>
</evidence>
<evidence type="ECO:0000256" key="1">
    <source>
        <dbReference type="ARBA" id="ARBA00004342"/>
    </source>
</evidence>
<protein>
    <recommendedName>
        <fullName evidence="9">Guanine nucleotide-binding protein subunit gamma</fullName>
    </recommendedName>
</protein>
<evidence type="ECO:0000256" key="3">
    <source>
        <dbReference type="ARBA" id="ARBA00022475"/>
    </source>
</evidence>
<comment type="subcellular location">
    <subcellularLocation>
        <location evidence="1 9">Cell membrane</location>
        <topology evidence="1 9">Lipid-anchor</topology>
        <orientation evidence="1 9">Cytoplasmic side</orientation>
    </subcellularLocation>
</comment>
<dbReference type="GO" id="GO:0007186">
    <property type="term" value="P:G protein-coupled receptor signaling pathway"/>
    <property type="evidence" value="ECO:0007669"/>
    <property type="project" value="InterPro"/>
</dbReference>
<accession>A0A443RLV2</accession>
<dbReference type="GO" id="GO:0031681">
    <property type="term" value="F:G-protein beta-subunit binding"/>
    <property type="evidence" value="ECO:0007669"/>
    <property type="project" value="InterPro"/>
</dbReference>
<dbReference type="SUPFAM" id="SSF48670">
    <property type="entry name" value="Transducin (heterotrimeric G protein), gamma chain"/>
    <property type="match status" value="1"/>
</dbReference>
<evidence type="ECO:0000313" key="11">
    <source>
        <dbReference type="EMBL" id="RWS16261.1"/>
    </source>
</evidence>
<dbReference type="InterPro" id="IPR015898">
    <property type="entry name" value="G-protein_gamma-like_dom"/>
</dbReference>
<dbReference type="STRING" id="1965070.A0A443RLV2"/>
<evidence type="ECO:0000256" key="7">
    <source>
        <dbReference type="ARBA" id="ARBA00023288"/>
    </source>
</evidence>
<dbReference type="PRINTS" id="PR00321">
    <property type="entry name" value="GPROTEING"/>
</dbReference>
<evidence type="ECO:0000256" key="4">
    <source>
        <dbReference type="ARBA" id="ARBA00022481"/>
    </source>
</evidence>
<dbReference type="SMART" id="SM01224">
    <property type="entry name" value="G_gamma"/>
    <property type="match status" value="1"/>
</dbReference>
<dbReference type="SMART" id="SM00224">
    <property type="entry name" value="GGL"/>
    <property type="match status" value="1"/>
</dbReference>
<dbReference type="EMBL" id="NCKU01000260">
    <property type="protein sequence ID" value="RWS16261.1"/>
    <property type="molecule type" value="Genomic_DNA"/>
</dbReference>
<proteinExistence type="inferred from homology"/>
<dbReference type="OrthoDB" id="6264244at2759"/>
<evidence type="ECO:0000256" key="2">
    <source>
        <dbReference type="ARBA" id="ARBA00007431"/>
    </source>
</evidence>
<keyword evidence="12" id="KW-1185">Reference proteome</keyword>
<dbReference type="InterPro" id="IPR001770">
    <property type="entry name" value="G-protein_gamma"/>
</dbReference>
<evidence type="ECO:0000256" key="6">
    <source>
        <dbReference type="ARBA" id="ARBA00023224"/>
    </source>
</evidence>
<comment type="similarity">
    <text evidence="2 9">Belongs to the G protein gamma family.</text>
</comment>
<dbReference type="Proteomes" id="UP000285301">
    <property type="component" value="Unassembled WGS sequence"/>
</dbReference>
<comment type="caution">
    <text evidence="11">The sequence shown here is derived from an EMBL/GenBank/DDBJ whole genome shotgun (WGS) entry which is preliminary data.</text>
</comment>
<dbReference type="Pfam" id="PF00631">
    <property type="entry name" value="G-gamma"/>
    <property type="match status" value="1"/>
</dbReference>
<evidence type="ECO:0000259" key="10">
    <source>
        <dbReference type="PROSITE" id="PS50058"/>
    </source>
</evidence>
<dbReference type="GO" id="GO:0005834">
    <property type="term" value="C:heterotrimeric G-protein complex"/>
    <property type="evidence" value="ECO:0007669"/>
    <property type="project" value="InterPro"/>
</dbReference>
<comment type="function">
    <text evidence="9">Guanine nucleotide-binding proteins (G proteins) are involved as a modulator or transducer in various transmembrane signaling systems. The beta and gamma chains are required for the GTPase activity, for replacement of GDP by GTP, and for G protein-effector interaction.</text>
</comment>
<dbReference type="AlphaFoldDB" id="A0A443RLV2"/>
<feature type="domain" description="G protein gamma" evidence="10">
    <location>
        <begin position="1"/>
        <end position="65"/>
    </location>
</feature>